<protein>
    <submittedName>
        <fullName evidence="1">Uncharacterized protein</fullName>
    </submittedName>
</protein>
<dbReference type="Proteomes" id="UP000247702">
    <property type="component" value="Unassembled WGS sequence"/>
</dbReference>
<comment type="caution">
    <text evidence="1">The sequence shown here is derived from an EMBL/GenBank/DDBJ whole genome shotgun (WGS) entry which is preliminary data.</text>
</comment>
<gene>
    <name evidence="1" type="ORF">RclHR1_15220009</name>
</gene>
<sequence>MLKGSKIELGKLDFKIHQLLTQQLGVEHTVKSLIIFQELQKQICVRKPRRQGIYTRCLAIDAFKAYNRNLCHQAEKKGNNFEAMIFDMMNSAIEEVCIDHLMDLDSNAYYKLCSPDCDDKYNKILKAIHLLQHKYDNETPEM</sequence>
<keyword evidence="2" id="KW-1185">Reference proteome</keyword>
<dbReference type="AlphaFoldDB" id="A0A2Z6R7F0"/>
<name>A0A2Z6R7F0_9GLOM</name>
<evidence type="ECO:0000313" key="2">
    <source>
        <dbReference type="Proteomes" id="UP000247702"/>
    </source>
</evidence>
<evidence type="ECO:0000313" key="1">
    <source>
        <dbReference type="EMBL" id="GBB88668.1"/>
    </source>
</evidence>
<dbReference type="EMBL" id="BEXD01000583">
    <property type="protein sequence ID" value="GBB88668.1"/>
    <property type="molecule type" value="Genomic_DNA"/>
</dbReference>
<organism evidence="1 2">
    <name type="scientific">Rhizophagus clarus</name>
    <dbReference type="NCBI Taxonomy" id="94130"/>
    <lineage>
        <taxon>Eukaryota</taxon>
        <taxon>Fungi</taxon>
        <taxon>Fungi incertae sedis</taxon>
        <taxon>Mucoromycota</taxon>
        <taxon>Glomeromycotina</taxon>
        <taxon>Glomeromycetes</taxon>
        <taxon>Glomerales</taxon>
        <taxon>Glomeraceae</taxon>
        <taxon>Rhizophagus</taxon>
    </lineage>
</organism>
<accession>A0A2Z6R7F0</accession>
<reference evidence="1 2" key="1">
    <citation type="submission" date="2017-11" db="EMBL/GenBank/DDBJ databases">
        <title>The genome of Rhizophagus clarus HR1 reveals common genetic basis of auxotrophy among arbuscular mycorrhizal fungi.</title>
        <authorList>
            <person name="Kobayashi Y."/>
        </authorList>
    </citation>
    <scope>NUCLEOTIDE SEQUENCE [LARGE SCALE GENOMIC DNA]</scope>
    <source>
        <strain evidence="1 2">HR1</strain>
    </source>
</reference>
<proteinExistence type="predicted"/>